<comment type="subcellular location">
    <subcellularLocation>
        <location evidence="1">Cell membrane</location>
        <topology evidence="1">Multi-pass membrane protein</topology>
    </subcellularLocation>
</comment>
<evidence type="ECO:0000313" key="10">
    <source>
        <dbReference type="Proteomes" id="UP000487117"/>
    </source>
</evidence>
<dbReference type="PRINTS" id="PR00812">
    <property type="entry name" value="BCTERIALGSPF"/>
</dbReference>
<feature type="transmembrane region" description="Helical" evidence="7">
    <location>
        <begin position="157"/>
        <end position="184"/>
    </location>
</feature>
<dbReference type="Proteomes" id="UP000487117">
    <property type="component" value="Unassembled WGS sequence"/>
</dbReference>
<sequence length="394" mass="42852">MLFEVRALNPQGAVQLLRLEAHDAHAARAQAEALQLFVSTVRPARSAALRLQGGGLPLVLFSQELLALLNAGLGIVEALQALAEKEARARTRVLLEQLLAGLHEGLRFSDVLARHPLHFPPLYVGIVQAAEGTGNLPQSLARYIDYQQRVDQVRGKLVSAAIYPSILLLVGMGVSLFLITYVVPKFAEIYQDSGRPLPWMSQQMLHWGLFVSQHPLLVAGLAATLVAVAVLAWKRLQQRGGLLGLAAGWPVVGPRVHIYELSRLYLTIGMLIEGGIPIPSALRTVQPIASPRLRTALQQALLAIEAGMPLSAAFEQAGLSTPISLRMLRVAEHTGAMGTMLHQSALFYDGEISRWIDRFSRSFEPLLMAFIGIVVGTIVVLLYMPIFDLAGDLS</sequence>
<dbReference type="PANTHER" id="PTHR30012">
    <property type="entry name" value="GENERAL SECRETION PATHWAY PROTEIN"/>
    <property type="match status" value="1"/>
</dbReference>
<name>A0A7V8JMK3_STEMA</name>
<evidence type="ECO:0000256" key="7">
    <source>
        <dbReference type="SAM" id="Phobius"/>
    </source>
</evidence>
<dbReference type="InterPro" id="IPR003004">
    <property type="entry name" value="GspF/PilC"/>
</dbReference>
<feature type="transmembrane region" description="Helical" evidence="7">
    <location>
        <begin position="204"/>
        <end position="233"/>
    </location>
</feature>
<keyword evidence="6 7" id="KW-0472">Membrane</keyword>
<evidence type="ECO:0000256" key="5">
    <source>
        <dbReference type="ARBA" id="ARBA00022989"/>
    </source>
</evidence>
<dbReference type="InterPro" id="IPR042094">
    <property type="entry name" value="T2SS_GspF_sf"/>
</dbReference>
<dbReference type="EMBL" id="WNDS01000002">
    <property type="protein sequence ID" value="KAF1016121.1"/>
    <property type="molecule type" value="Genomic_DNA"/>
</dbReference>
<evidence type="ECO:0000256" key="3">
    <source>
        <dbReference type="ARBA" id="ARBA00022475"/>
    </source>
</evidence>
<dbReference type="AlphaFoldDB" id="A0A7V8JMK3"/>
<dbReference type="GO" id="GO:0005886">
    <property type="term" value="C:plasma membrane"/>
    <property type="evidence" value="ECO:0007669"/>
    <property type="project" value="UniProtKB-SubCell"/>
</dbReference>
<evidence type="ECO:0000256" key="1">
    <source>
        <dbReference type="ARBA" id="ARBA00004651"/>
    </source>
</evidence>
<evidence type="ECO:0000256" key="6">
    <source>
        <dbReference type="ARBA" id="ARBA00023136"/>
    </source>
</evidence>
<keyword evidence="3" id="KW-1003">Cell membrane</keyword>
<keyword evidence="5 7" id="KW-1133">Transmembrane helix</keyword>
<protein>
    <submittedName>
        <fullName evidence="9">Type II secretion system protein F</fullName>
    </submittedName>
</protein>
<reference evidence="10" key="1">
    <citation type="journal article" date="2020" name="MBio">
        <title>Horizontal gene transfer to a defensive symbiont with a reduced genome amongst a multipartite beetle microbiome.</title>
        <authorList>
            <person name="Waterworth S.C."/>
            <person name="Florez L.V."/>
            <person name="Rees E.R."/>
            <person name="Hertweck C."/>
            <person name="Kaltenpoth M."/>
            <person name="Kwan J.C."/>
        </authorList>
    </citation>
    <scope>NUCLEOTIDE SEQUENCE [LARGE SCALE GENOMIC DNA]</scope>
</reference>
<comment type="caution">
    <text evidence="9">The sequence shown here is derived from an EMBL/GenBank/DDBJ whole genome shotgun (WGS) entry which is preliminary data.</text>
</comment>
<comment type="similarity">
    <text evidence="2">Belongs to the GSP F family.</text>
</comment>
<evidence type="ECO:0000259" key="8">
    <source>
        <dbReference type="Pfam" id="PF00482"/>
    </source>
</evidence>
<proteinExistence type="inferred from homology"/>
<organism evidence="9 10">
    <name type="scientific">Stenotrophomonas maltophilia</name>
    <name type="common">Pseudomonas maltophilia</name>
    <name type="synonym">Xanthomonas maltophilia</name>
    <dbReference type="NCBI Taxonomy" id="40324"/>
    <lineage>
        <taxon>Bacteria</taxon>
        <taxon>Pseudomonadati</taxon>
        <taxon>Pseudomonadota</taxon>
        <taxon>Gammaproteobacteria</taxon>
        <taxon>Lysobacterales</taxon>
        <taxon>Lysobacteraceae</taxon>
        <taxon>Stenotrophomonas</taxon>
        <taxon>Stenotrophomonas maltophilia group</taxon>
    </lineage>
</organism>
<gene>
    <name evidence="9" type="primary">epsF_2</name>
    <name evidence="9" type="ORF">GAK31_01605</name>
</gene>
<evidence type="ECO:0000313" key="9">
    <source>
        <dbReference type="EMBL" id="KAF1016121.1"/>
    </source>
</evidence>
<feature type="domain" description="Type II secretion system protein GspF" evidence="8">
    <location>
        <begin position="61"/>
        <end position="184"/>
    </location>
</feature>
<accession>A0A7V8JMK3</accession>
<evidence type="ECO:0000256" key="4">
    <source>
        <dbReference type="ARBA" id="ARBA00022692"/>
    </source>
</evidence>
<keyword evidence="4 7" id="KW-0812">Transmembrane</keyword>
<dbReference type="Gene3D" id="1.20.81.30">
    <property type="entry name" value="Type II secretion system (T2SS), domain F"/>
    <property type="match status" value="2"/>
</dbReference>
<evidence type="ECO:0000256" key="2">
    <source>
        <dbReference type="ARBA" id="ARBA00005745"/>
    </source>
</evidence>
<feature type="domain" description="Type II secretion system protein GspF" evidence="8">
    <location>
        <begin position="267"/>
        <end position="385"/>
    </location>
</feature>
<feature type="transmembrane region" description="Helical" evidence="7">
    <location>
        <begin position="366"/>
        <end position="386"/>
    </location>
</feature>
<dbReference type="PANTHER" id="PTHR30012:SF0">
    <property type="entry name" value="TYPE II SECRETION SYSTEM PROTEIN F-RELATED"/>
    <property type="match status" value="1"/>
</dbReference>
<dbReference type="InterPro" id="IPR018076">
    <property type="entry name" value="T2SS_GspF_dom"/>
</dbReference>
<dbReference type="Pfam" id="PF00482">
    <property type="entry name" value="T2SSF"/>
    <property type="match status" value="2"/>
</dbReference>